<proteinExistence type="predicted"/>
<dbReference type="Proteomes" id="UP000002572">
    <property type="component" value="Chromosome"/>
</dbReference>
<dbReference type="InParanoid" id="E6W6A2"/>
<name>E6W6A2_DESIS</name>
<gene>
    <name evidence="1" type="ordered locus">Selin_1403</name>
</gene>
<dbReference type="HOGENOM" id="CLU_3364607_0_0_0"/>
<accession>E6W6A2</accession>
<sequence length="35" mass="3972">MIACFVSLMAARAVRFFDGRLDDNTLKSHLDNKKS</sequence>
<keyword evidence="2" id="KW-1185">Reference proteome</keyword>
<organism evidence="1 2">
    <name type="scientific">Desulfurispirillum indicum (strain ATCC BAA-1389 / DSM 22839 / S5)</name>
    <dbReference type="NCBI Taxonomy" id="653733"/>
    <lineage>
        <taxon>Bacteria</taxon>
        <taxon>Pseudomonadati</taxon>
        <taxon>Chrysiogenota</taxon>
        <taxon>Chrysiogenia</taxon>
        <taxon>Chrysiogenales</taxon>
        <taxon>Chrysiogenaceae</taxon>
        <taxon>Desulfurispirillum</taxon>
    </lineage>
</organism>
<evidence type="ECO:0000313" key="1">
    <source>
        <dbReference type="EMBL" id="ADU66138.1"/>
    </source>
</evidence>
<dbReference type="EMBL" id="CP002432">
    <property type="protein sequence ID" value="ADU66138.1"/>
    <property type="molecule type" value="Genomic_DNA"/>
</dbReference>
<dbReference type="STRING" id="653733.Selin_1403"/>
<evidence type="ECO:0000313" key="2">
    <source>
        <dbReference type="Proteomes" id="UP000002572"/>
    </source>
</evidence>
<protein>
    <submittedName>
        <fullName evidence="1">Uncharacterized protein</fullName>
    </submittedName>
</protein>
<reference evidence="1 2" key="1">
    <citation type="submission" date="2010-12" db="EMBL/GenBank/DDBJ databases">
        <title>Complete sequence of Desulfurispirillum indicum S5.</title>
        <authorList>
            <consortium name="US DOE Joint Genome Institute"/>
            <person name="Lucas S."/>
            <person name="Copeland A."/>
            <person name="Lapidus A."/>
            <person name="Cheng J.-F."/>
            <person name="Goodwin L."/>
            <person name="Pitluck S."/>
            <person name="Chertkov O."/>
            <person name="Held B."/>
            <person name="Detter J.C."/>
            <person name="Han C."/>
            <person name="Tapia R."/>
            <person name="Land M."/>
            <person name="Hauser L."/>
            <person name="Kyrpides N."/>
            <person name="Ivanova N."/>
            <person name="Mikhailova N."/>
            <person name="Haggblom M."/>
            <person name="Rauschenbach I."/>
            <person name="Bini E."/>
            <person name="Woyke T."/>
        </authorList>
    </citation>
    <scope>NUCLEOTIDE SEQUENCE [LARGE SCALE GENOMIC DNA]</scope>
    <source>
        <strain evidence="2">ATCC BAA-1389 / DSM 22839 / S5</strain>
    </source>
</reference>
<dbReference type="KEGG" id="din:Selin_1403"/>
<dbReference type="AlphaFoldDB" id="E6W6A2"/>